<evidence type="ECO:0000259" key="8">
    <source>
        <dbReference type="Pfam" id="PF01757"/>
    </source>
</evidence>
<evidence type="ECO:0000256" key="7">
    <source>
        <dbReference type="SAM" id="Phobius"/>
    </source>
</evidence>
<dbReference type="AlphaFoldDB" id="A0A0R1TV21"/>
<evidence type="ECO:0000256" key="3">
    <source>
        <dbReference type="ARBA" id="ARBA00022475"/>
    </source>
</evidence>
<feature type="transmembrane region" description="Helical" evidence="7">
    <location>
        <begin position="217"/>
        <end position="239"/>
    </location>
</feature>
<evidence type="ECO:0000256" key="2">
    <source>
        <dbReference type="ARBA" id="ARBA00007400"/>
    </source>
</evidence>
<keyword evidence="4 7" id="KW-0812">Transmembrane</keyword>
<evidence type="ECO:0000256" key="6">
    <source>
        <dbReference type="ARBA" id="ARBA00023136"/>
    </source>
</evidence>
<dbReference type="PANTHER" id="PTHR40074:SF2">
    <property type="entry name" value="O-ACETYLTRANSFERASE WECH"/>
    <property type="match status" value="1"/>
</dbReference>
<sequence>MANSAVQSTSQPQKKKKRVYLYEVDLMRVIFIFGVLANHATSAVTTPMTAESAPWYIMLGTHLILHFTRMGFMFVSGLVLFLGHYNKNRNWPQFWYKRYKGSGIPYLFWNGVFILGTAWVTGAAMTPGTWFHQWIDAVLHANQFYMYYLLVMFQLYLIFPILVWFFHKLGSLRNHMILLILSGTVQLAFLFWTKYVFPNVSHAGWPYMFANYGNFIGSYQFYFIAGAFTAIHYKTVVAFLQSHAKWIYSITAVLAVGTFGLFYFNMFILKLSRHYVELIHQPYLGVYSSFMVVTTFMLSLEYAKRRIRPSWQWFSNFVGLSSKISFGVYLLQTVALTALAGILDVLKLSDWELIAAIPFAYIFALGSTWLLSYFCYKVPPFGILIGRPNFSFKQTYRKLFGKEATAND</sequence>
<dbReference type="GO" id="GO:0005886">
    <property type="term" value="C:plasma membrane"/>
    <property type="evidence" value="ECO:0007669"/>
    <property type="project" value="UniProtKB-SubCell"/>
</dbReference>
<evidence type="ECO:0000256" key="4">
    <source>
        <dbReference type="ARBA" id="ARBA00022692"/>
    </source>
</evidence>
<comment type="caution">
    <text evidence="9">The sequence shown here is derived from an EMBL/GenBank/DDBJ whole genome shotgun (WGS) entry which is preliminary data.</text>
</comment>
<feature type="transmembrane region" description="Helical" evidence="7">
    <location>
        <begin position="324"/>
        <end position="343"/>
    </location>
</feature>
<dbReference type="PATRIC" id="fig|1423783.4.peg.2011"/>
<dbReference type="GO" id="GO:0009246">
    <property type="term" value="P:enterobacterial common antigen biosynthetic process"/>
    <property type="evidence" value="ECO:0007669"/>
    <property type="project" value="TreeGrafter"/>
</dbReference>
<feature type="transmembrane region" description="Helical" evidence="7">
    <location>
        <begin position="246"/>
        <end position="264"/>
    </location>
</feature>
<comment type="similarity">
    <text evidence="2">Belongs to the acyltransferase 3 family.</text>
</comment>
<feature type="transmembrane region" description="Helical" evidence="7">
    <location>
        <begin position="284"/>
        <end position="303"/>
    </location>
</feature>
<keyword evidence="6 7" id="KW-0472">Membrane</keyword>
<feature type="domain" description="Acyltransferase 3" evidence="8">
    <location>
        <begin position="22"/>
        <end position="372"/>
    </location>
</feature>
<dbReference type="EMBL" id="AZFJ01000059">
    <property type="protein sequence ID" value="KRL84654.1"/>
    <property type="molecule type" value="Genomic_DNA"/>
</dbReference>
<feature type="transmembrane region" description="Helical" evidence="7">
    <location>
        <begin position="53"/>
        <end position="83"/>
    </location>
</feature>
<organism evidence="9 10">
    <name type="scientific">Lacticaseibacillus pantheris DSM 15945 = JCM 12539 = NBRC 106106</name>
    <dbReference type="NCBI Taxonomy" id="1423783"/>
    <lineage>
        <taxon>Bacteria</taxon>
        <taxon>Bacillati</taxon>
        <taxon>Bacillota</taxon>
        <taxon>Bacilli</taxon>
        <taxon>Lactobacillales</taxon>
        <taxon>Lactobacillaceae</taxon>
        <taxon>Lacticaseibacillus</taxon>
    </lineage>
</organism>
<dbReference type="PANTHER" id="PTHR40074">
    <property type="entry name" value="O-ACETYLTRANSFERASE WECH"/>
    <property type="match status" value="1"/>
</dbReference>
<evidence type="ECO:0000256" key="5">
    <source>
        <dbReference type="ARBA" id="ARBA00022989"/>
    </source>
</evidence>
<reference evidence="9 10" key="1">
    <citation type="journal article" date="2015" name="Genome Announc.">
        <title>Expanding the biotechnology potential of lactobacilli through comparative genomics of 213 strains and associated genera.</title>
        <authorList>
            <person name="Sun Z."/>
            <person name="Harris H.M."/>
            <person name="McCann A."/>
            <person name="Guo C."/>
            <person name="Argimon S."/>
            <person name="Zhang W."/>
            <person name="Yang X."/>
            <person name="Jeffery I.B."/>
            <person name="Cooney J.C."/>
            <person name="Kagawa T.F."/>
            <person name="Liu W."/>
            <person name="Song Y."/>
            <person name="Salvetti E."/>
            <person name="Wrobel A."/>
            <person name="Rasinkangas P."/>
            <person name="Parkhill J."/>
            <person name="Rea M.C."/>
            <person name="O'Sullivan O."/>
            <person name="Ritari J."/>
            <person name="Douillard F.P."/>
            <person name="Paul Ross R."/>
            <person name="Yang R."/>
            <person name="Briner A.E."/>
            <person name="Felis G.E."/>
            <person name="de Vos W.M."/>
            <person name="Barrangou R."/>
            <person name="Klaenhammer T.R."/>
            <person name="Caufield P.W."/>
            <person name="Cui Y."/>
            <person name="Zhang H."/>
            <person name="O'Toole P.W."/>
        </authorList>
    </citation>
    <scope>NUCLEOTIDE SEQUENCE [LARGE SCALE GENOMIC DNA]</scope>
    <source>
        <strain evidence="9 10">DSM 15945</strain>
    </source>
</reference>
<proteinExistence type="inferred from homology"/>
<feature type="transmembrane region" description="Helical" evidence="7">
    <location>
        <begin position="145"/>
        <end position="166"/>
    </location>
</feature>
<protein>
    <recommendedName>
        <fullName evidence="8">Acyltransferase 3 domain-containing protein</fullName>
    </recommendedName>
</protein>
<dbReference type="Pfam" id="PF01757">
    <property type="entry name" value="Acyl_transf_3"/>
    <property type="match status" value="1"/>
</dbReference>
<dbReference type="RefSeq" id="WP_225354977.1">
    <property type="nucleotide sequence ID" value="NZ_AZFJ01000059.1"/>
</dbReference>
<feature type="transmembrane region" description="Helical" evidence="7">
    <location>
        <begin position="20"/>
        <end position="41"/>
    </location>
</feature>
<evidence type="ECO:0000313" key="9">
    <source>
        <dbReference type="EMBL" id="KRL84654.1"/>
    </source>
</evidence>
<dbReference type="GO" id="GO:0016413">
    <property type="term" value="F:O-acetyltransferase activity"/>
    <property type="evidence" value="ECO:0007669"/>
    <property type="project" value="TreeGrafter"/>
</dbReference>
<keyword evidence="5 7" id="KW-1133">Transmembrane helix</keyword>
<evidence type="ECO:0000313" key="10">
    <source>
        <dbReference type="Proteomes" id="UP000051922"/>
    </source>
</evidence>
<feature type="transmembrane region" description="Helical" evidence="7">
    <location>
        <begin position="178"/>
        <end position="197"/>
    </location>
</feature>
<feature type="transmembrane region" description="Helical" evidence="7">
    <location>
        <begin position="104"/>
        <end position="125"/>
    </location>
</feature>
<feature type="transmembrane region" description="Helical" evidence="7">
    <location>
        <begin position="355"/>
        <end position="376"/>
    </location>
</feature>
<keyword evidence="10" id="KW-1185">Reference proteome</keyword>
<name>A0A0R1TV21_9LACO</name>
<dbReference type="STRING" id="1423783.FC50_GL001966"/>
<gene>
    <name evidence="9" type="ORF">FC50_GL001966</name>
</gene>
<accession>A0A0R1TV21</accession>
<keyword evidence="3" id="KW-1003">Cell membrane</keyword>
<dbReference type="InterPro" id="IPR002656">
    <property type="entry name" value="Acyl_transf_3_dom"/>
</dbReference>
<comment type="subcellular location">
    <subcellularLocation>
        <location evidence="1">Cell membrane</location>
        <topology evidence="1">Multi-pass membrane protein</topology>
    </subcellularLocation>
</comment>
<dbReference type="Proteomes" id="UP000051922">
    <property type="component" value="Unassembled WGS sequence"/>
</dbReference>
<evidence type="ECO:0000256" key="1">
    <source>
        <dbReference type="ARBA" id="ARBA00004651"/>
    </source>
</evidence>